<feature type="domain" description="Major facilitator superfamily (MFS) profile" evidence="6">
    <location>
        <begin position="1"/>
        <end position="82"/>
    </location>
</feature>
<feature type="transmembrane region" description="Helical" evidence="5">
    <location>
        <begin position="31"/>
        <end position="50"/>
    </location>
</feature>
<comment type="subcellular location">
    <subcellularLocation>
        <location evidence="1">Membrane</location>
        <topology evidence="1">Multi-pass membrane protein</topology>
    </subcellularLocation>
</comment>
<dbReference type="Gene3D" id="1.20.1250.20">
    <property type="entry name" value="MFS general substrate transporter like domains"/>
    <property type="match status" value="1"/>
</dbReference>
<protein>
    <recommendedName>
        <fullName evidence="6">Major facilitator superfamily (MFS) profile domain-containing protein</fullName>
    </recommendedName>
</protein>
<evidence type="ECO:0000256" key="4">
    <source>
        <dbReference type="ARBA" id="ARBA00023136"/>
    </source>
</evidence>
<keyword evidence="2 5" id="KW-0812">Transmembrane</keyword>
<accession>A0A7S4DKH5</accession>
<evidence type="ECO:0000256" key="5">
    <source>
        <dbReference type="SAM" id="Phobius"/>
    </source>
</evidence>
<dbReference type="Pfam" id="PF00083">
    <property type="entry name" value="Sugar_tr"/>
    <property type="match status" value="1"/>
</dbReference>
<dbReference type="EMBL" id="HBIV01010272">
    <property type="protein sequence ID" value="CAE0655774.1"/>
    <property type="molecule type" value="Transcribed_RNA"/>
</dbReference>
<evidence type="ECO:0000259" key="6">
    <source>
        <dbReference type="PROSITE" id="PS50850"/>
    </source>
</evidence>
<dbReference type="AlphaFoldDB" id="A0A7S4DKH5"/>
<dbReference type="GO" id="GO:0022857">
    <property type="term" value="F:transmembrane transporter activity"/>
    <property type="evidence" value="ECO:0007669"/>
    <property type="project" value="InterPro"/>
</dbReference>
<keyword evidence="3 5" id="KW-1133">Transmembrane helix</keyword>
<evidence type="ECO:0000256" key="1">
    <source>
        <dbReference type="ARBA" id="ARBA00004141"/>
    </source>
</evidence>
<dbReference type="SUPFAM" id="SSF103473">
    <property type="entry name" value="MFS general substrate transporter"/>
    <property type="match status" value="1"/>
</dbReference>
<sequence length="115" mass="12651">MFMLNWGPNITTFILPAEVYPPKVRSTMNGISAALGKVGAIIGTFIYQPIYDEHGIPVLMVVAGCISLIGAALSFWTIKPSKEHTGEDDTREYNTVSVEDNTDEVGHLRRVVNDQ</sequence>
<dbReference type="InterPro" id="IPR005828">
    <property type="entry name" value="MFS_sugar_transport-like"/>
</dbReference>
<organism evidence="7">
    <name type="scientific">Lotharella globosa</name>
    <dbReference type="NCBI Taxonomy" id="91324"/>
    <lineage>
        <taxon>Eukaryota</taxon>
        <taxon>Sar</taxon>
        <taxon>Rhizaria</taxon>
        <taxon>Cercozoa</taxon>
        <taxon>Chlorarachniophyceae</taxon>
        <taxon>Lotharella</taxon>
    </lineage>
</organism>
<evidence type="ECO:0000256" key="2">
    <source>
        <dbReference type="ARBA" id="ARBA00022692"/>
    </source>
</evidence>
<evidence type="ECO:0000256" key="3">
    <source>
        <dbReference type="ARBA" id="ARBA00022989"/>
    </source>
</evidence>
<evidence type="ECO:0000313" key="7">
    <source>
        <dbReference type="EMBL" id="CAE0655774.1"/>
    </source>
</evidence>
<proteinExistence type="predicted"/>
<dbReference type="PROSITE" id="PS50850">
    <property type="entry name" value="MFS"/>
    <property type="match status" value="1"/>
</dbReference>
<dbReference type="GO" id="GO:0016020">
    <property type="term" value="C:membrane"/>
    <property type="evidence" value="ECO:0007669"/>
    <property type="project" value="UniProtKB-SubCell"/>
</dbReference>
<keyword evidence="4 5" id="KW-0472">Membrane</keyword>
<name>A0A7S4DKH5_9EUKA</name>
<reference evidence="7" key="1">
    <citation type="submission" date="2021-01" db="EMBL/GenBank/DDBJ databases">
        <authorList>
            <person name="Corre E."/>
            <person name="Pelletier E."/>
            <person name="Niang G."/>
            <person name="Scheremetjew M."/>
            <person name="Finn R."/>
            <person name="Kale V."/>
            <person name="Holt S."/>
            <person name="Cochrane G."/>
            <person name="Meng A."/>
            <person name="Brown T."/>
            <person name="Cohen L."/>
        </authorList>
    </citation>
    <scope>NUCLEOTIDE SEQUENCE</scope>
    <source>
        <strain evidence="7">CCCM811</strain>
    </source>
</reference>
<gene>
    <name evidence="7" type="ORF">LGLO00237_LOCUS7729</name>
</gene>
<dbReference type="InterPro" id="IPR036259">
    <property type="entry name" value="MFS_trans_sf"/>
</dbReference>
<dbReference type="InterPro" id="IPR020846">
    <property type="entry name" value="MFS_dom"/>
</dbReference>
<feature type="transmembrane region" description="Helical" evidence="5">
    <location>
        <begin position="56"/>
        <end position="76"/>
    </location>
</feature>